<reference evidence="3 4" key="1">
    <citation type="submission" date="2019-07" db="EMBL/GenBank/DDBJ databases">
        <title>Tomitella cavernea sp. nov., an actinomycete isolated from soil.</title>
        <authorList>
            <person name="Cheng J."/>
        </authorList>
    </citation>
    <scope>NUCLEOTIDE SEQUENCE [LARGE SCALE GENOMIC DNA]</scope>
    <source>
        <strain evidence="3 4">HY188</strain>
    </source>
</reference>
<evidence type="ECO:0000313" key="4">
    <source>
        <dbReference type="Proteomes" id="UP000317344"/>
    </source>
</evidence>
<dbReference type="PANTHER" id="PTHR43784:SF2">
    <property type="entry name" value="GDSL-LIKE LIPASE_ACYLHYDROLASE, PUTATIVE (AFU_ORTHOLOGUE AFUA_2G00820)-RELATED"/>
    <property type="match status" value="1"/>
</dbReference>
<dbReference type="Gene3D" id="3.40.50.1110">
    <property type="entry name" value="SGNH hydrolase"/>
    <property type="match status" value="1"/>
</dbReference>
<organism evidence="3 4">
    <name type="scientific">Tomitella fengzijianii</name>
    <dbReference type="NCBI Taxonomy" id="2597660"/>
    <lineage>
        <taxon>Bacteria</taxon>
        <taxon>Bacillati</taxon>
        <taxon>Actinomycetota</taxon>
        <taxon>Actinomycetes</taxon>
        <taxon>Mycobacteriales</taxon>
        <taxon>Tomitella</taxon>
    </lineage>
</organism>
<evidence type="ECO:0000313" key="3">
    <source>
        <dbReference type="EMBL" id="QDQ96928.1"/>
    </source>
</evidence>
<gene>
    <name evidence="3" type="ORF">FO059_05770</name>
</gene>
<dbReference type="AlphaFoldDB" id="A0A516X1H9"/>
<keyword evidence="3" id="KW-0378">Hydrolase</keyword>
<reference evidence="3 4" key="2">
    <citation type="submission" date="2019-07" db="EMBL/GenBank/DDBJ databases">
        <authorList>
            <person name="Huang Y."/>
        </authorList>
    </citation>
    <scope>NUCLEOTIDE SEQUENCE [LARGE SCALE GENOMIC DNA]</scope>
    <source>
        <strain evidence="3 4">HY188</strain>
    </source>
</reference>
<dbReference type="InterPro" id="IPR013830">
    <property type="entry name" value="SGNH_hydro"/>
</dbReference>
<dbReference type="Pfam" id="PF13472">
    <property type="entry name" value="Lipase_GDSL_2"/>
    <property type="match status" value="1"/>
</dbReference>
<dbReference type="RefSeq" id="WP_143907100.1">
    <property type="nucleotide sequence ID" value="NZ_CP041765.1"/>
</dbReference>
<proteinExistence type="predicted"/>
<evidence type="ECO:0000259" key="2">
    <source>
        <dbReference type="Pfam" id="PF13472"/>
    </source>
</evidence>
<name>A0A516X1H9_9ACTN</name>
<dbReference type="InterPro" id="IPR036514">
    <property type="entry name" value="SGNH_hydro_sf"/>
</dbReference>
<dbReference type="OrthoDB" id="3465773at2"/>
<dbReference type="PANTHER" id="PTHR43784">
    <property type="entry name" value="GDSL-LIKE LIPASE/ACYLHYDROLASE, PUTATIVE (AFU_ORTHOLOGUE AFUA_2G00820)-RELATED"/>
    <property type="match status" value="1"/>
</dbReference>
<dbReference type="InterPro" id="IPR053140">
    <property type="entry name" value="GDSL_Rv0518-like"/>
</dbReference>
<dbReference type="KEGG" id="toy:FO059_05770"/>
<dbReference type="Proteomes" id="UP000317344">
    <property type="component" value="Chromosome"/>
</dbReference>
<feature type="region of interest" description="Disordered" evidence="1">
    <location>
        <begin position="230"/>
        <end position="253"/>
    </location>
</feature>
<dbReference type="CDD" id="cd01832">
    <property type="entry name" value="SGNH_hydrolase_like_1"/>
    <property type="match status" value="1"/>
</dbReference>
<sequence>MPLRYVAIGDSLSEGVGDTPWPDGTPRGWTDRLAARLATHHGGIEYANLAVRGYRIRQIVQAQRDAAAALAPDYVTVTAGMNDLLRPRPDFDTLHSDLVALVEPFHRSGTPMVFVPIPDLRRITPVSRLLERNRVRLNDVYRDLAAHHGVHPITDTTGTVFEDPRAWGDDHLHLTPLGHARLAQAAADLFGMPGSGGWAPPPAGPVPRATVRSEARWAREHLVPWVGRRLRGASSGDGRGAKSPRPRPVAGGIDGTLYYRTRLENEAAGRC</sequence>
<protein>
    <submittedName>
        <fullName evidence="3">SGNH/GDSL hydrolase family protein</fullName>
    </submittedName>
</protein>
<evidence type="ECO:0000256" key="1">
    <source>
        <dbReference type="SAM" id="MobiDB-lite"/>
    </source>
</evidence>
<accession>A0A516X1H9</accession>
<feature type="domain" description="SGNH hydrolase-type esterase" evidence="2">
    <location>
        <begin position="7"/>
        <end position="181"/>
    </location>
</feature>
<dbReference type="SUPFAM" id="SSF52266">
    <property type="entry name" value="SGNH hydrolase"/>
    <property type="match status" value="1"/>
</dbReference>
<dbReference type="GO" id="GO:0016787">
    <property type="term" value="F:hydrolase activity"/>
    <property type="evidence" value="ECO:0007669"/>
    <property type="project" value="UniProtKB-KW"/>
</dbReference>
<keyword evidence="4" id="KW-1185">Reference proteome</keyword>
<dbReference type="EMBL" id="CP041765">
    <property type="protein sequence ID" value="QDQ96928.1"/>
    <property type="molecule type" value="Genomic_DNA"/>
</dbReference>